<reference evidence="1 2" key="1">
    <citation type="journal article" date="2016" name="Sci. Rep.">
        <title>Metabolic traits of an uncultured archaeal lineage -MSBL1- from brine pools of the Red Sea.</title>
        <authorList>
            <person name="Mwirichia R."/>
            <person name="Alam I."/>
            <person name="Rashid M."/>
            <person name="Vinu M."/>
            <person name="Ba-Alawi W."/>
            <person name="Anthony Kamau A."/>
            <person name="Kamanda Ngugi D."/>
            <person name="Goker M."/>
            <person name="Klenk H.P."/>
            <person name="Bajic V."/>
            <person name="Stingl U."/>
        </authorList>
    </citation>
    <scope>NUCLEOTIDE SEQUENCE [LARGE SCALE GENOMIC DNA]</scope>
    <source>
        <strain evidence="1">SCGC-AAA259I09</strain>
    </source>
</reference>
<evidence type="ECO:0000313" key="2">
    <source>
        <dbReference type="Proteomes" id="UP000070463"/>
    </source>
</evidence>
<evidence type="ECO:0000313" key="1">
    <source>
        <dbReference type="EMBL" id="KXA96465.1"/>
    </source>
</evidence>
<accession>A0A133UQI3</accession>
<dbReference type="EMBL" id="LHXR01000080">
    <property type="protein sequence ID" value="KXA96465.1"/>
    <property type="molecule type" value="Genomic_DNA"/>
</dbReference>
<dbReference type="Proteomes" id="UP000070463">
    <property type="component" value="Unassembled WGS sequence"/>
</dbReference>
<protein>
    <submittedName>
        <fullName evidence="1">Uncharacterized protein</fullName>
    </submittedName>
</protein>
<proteinExistence type="predicted"/>
<sequence length="72" mass="8260">MVTERRCELLGEKKCPKCGAEMKEAADWPDDWLVCLNCLHAKKEKKKGLENLNILRCIRVDPVPFPGFEVIC</sequence>
<organism evidence="1 2">
    <name type="scientific">candidate division MSBL1 archaeon SCGC-AAA259I09</name>
    <dbReference type="NCBI Taxonomy" id="1698267"/>
    <lineage>
        <taxon>Archaea</taxon>
        <taxon>Methanobacteriati</taxon>
        <taxon>Methanobacteriota</taxon>
        <taxon>candidate division MSBL1</taxon>
    </lineage>
</organism>
<gene>
    <name evidence="1" type="ORF">AKJ37_05165</name>
</gene>
<comment type="caution">
    <text evidence="1">The sequence shown here is derived from an EMBL/GenBank/DDBJ whole genome shotgun (WGS) entry which is preliminary data.</text>
</comment>
<name>A0A133UQI3_9EURY</name>
<keyword evidence="2" id="KW-1185">Reference proteome</keyword>
<dbReference type="AlphaFoldDB" id="A0A133UQI3"/>